<dbReference type="SMART" id="SM01006">
    <property type="entry name" value="AlcB"/>
    <property type="match status" value="1"/>
</dbReference>
<dbReference type="SUPFAM" id="SSF55729">
    <property type="entry name" value="Acyl-CoA N-acyltransferases (Nat)"/>
    <property type="match status" value="1"/>
</dbReference>
<dbReference type="GO" id="GO:0016410">
    <property type="term" value="F:N-acyltransferase activity"/>
    <property type="evidence" value="ECO:0007669"/>
    <property type="project" value="TreeGrafter"/>
</dbReference>
<evidence type="ECO:0000256" key="3">
    <source>
        <dbReference type="ARBA" id="ARBA00020586"/>
    </source>
</evidence>
<dbReference type="RefSeq" id="WP_163085495.1">
    <property type="nucleotide sequence ID" value="NZ_JAAGNA010000068.1"/>
</dbReference>
<dbReference type="GO" id="GO:0019290">
    <property type="term" value="P:siderophore biosynthetic process"/>
    <property type="evidence" value="ECO:0007669"/>
    <property type="project" value="InterPro"/>
</dbReference>
<comment type="pathway">
    <text evidence="2">Siderophore biosynthesis; mycobactin biosynthesis.</text>
</comment>
<feature type="domain" description="Acyltransferase MbtK/IucB-like conserved" evidence="5">
    <location>
        <begin position="25"/>
        <end position="73"/>
    </location>
</feature>
<keyword evidence="7" id="KW-1185">Reference proteome</keyword>
<dbReference type="PANTHER" id="PTHR31438">
    <property type="entry name" value="LYSINE N-ACYLTRANSFERASE C17G9.06C-RELATED"/>
    <property type="match status" value="1"/>
</dbReference>
<accession>A0A9X5HA45</accession>
<reference evidence="6 7" key="1">
    <citation type="submission" date="2020-01" db="EMBL/GenBank/DDBJ databases">
        <title>Insect and environment-associated Actinomycetes.</title>
        <authorList>
            <person name="Currrie C."/>
            <person name="Chevrette M."/>
            <person name="Carlson C."/>
            <person name="Stubbendieck R."/>
            <person name="Wendt-Pienkowski E."/>
        </authorList>
    </citation>
    <scope>NUCLEOTIDE SEQUENCE [LARGE SCALE GENOMIC DNA]</scope>
    <source>
        <strain evidence="6 7">SID8189</strain>
    </source>
</reference>
<gene>
    <name evidence="6" type="ORF">G3I18_02040</name>
</gene>
<protein>
    <recommendedName>
        <fullName evidence="3">Lysine N-acyltransferase MbtK</fullName>
    </recommendedName>
    <alternativeName>
        <fullName evidence="4">Mycobactin synthase protein K</fullName>
    </alternativeName>
</protein>
<organism evidence="6 7">
    <name type="scientific">Actinospica acidiphila</name>
    <dbReference type="NCBI Taxonomy" id="304899"/>
    <lineage>
        <taxon>Bacteria</taxon>
        <taxon>Bacillati</taxon>
        <taxon>Actinomycetota</taxon>
        <taxon>Actinomycetes</taxon>
        <taxon>Catenulisporales</taxon>
        <taxon>Actinospicaceae</taxon>
        <taxon>Actinospica</taxon>
    </lineage>
</organism>
<sequence>MSDPYASRPAVHEQKVDGFGAVRVLPLDPAADAPLLHRWVSEERAVFWGMNGLTEQQVSEIYAHMETLDTHHAYLVVKDGEPAALLQTYEPEADRVGECYPVEPGDIGMHLLLAPPAPGGSTSGWTAGLAAAVSTYVLLVLDRRRIVVDPDVANEKAVARFARQGFTTGPRVVLPEVDLPDVYLPEKHAQLAFLTREVAFGG</sequence>
<dbReference type="EMBL" id="JAAGNA010000068">
    <property type="protein sequence ID" value="NEC47373.1"/>
    <property type="molecule type" value="Genomic_DNA"/>
</dbReference>
<evidence type="ECO:0000313" key="7">
    <source>
        <dbReference type="Proteomes" id="UP000471745"/>
    </source>
</evidence>
<comment type="function">
    <text evidence="1">Acyltransferase required for the direct transfer of medium- to long-chain fatty acyl moieties from a carrier protein (MbtL) on to the epsilon-amino group of lysine residue in the mycobactin core.</text>
</comment>
<evidence type="ECO:0000256" key="2">
    <source>
        <dbReference type="ARBA" id="ARBA00005102"/>
    </source>
</evidence>
<dbReference type="InterPro" id="IPR016181">
    <property type="entry name" value="Acyl_CoA_acyltransferase"/>
</dbReference>
<dbReference type="Pfam" id="PF13523">
    <property type="entry name" value="Acetyltransf_8"/>
    <property type="match status" value="1"/>
</dbReference>
<evidence type="ECO:0000256" key="4">
    <source>
        <dbReference type="ARBA" id="ARBA00031122"/>
    </source>
</evidence>
<evidence type="ECO:0000259" key="5">
    <source>
        <dbReference type="SMART" id="SM01006"/>
    </source>
</evidence>
<name>A0A9X5HA45_9ACTN</name>
<proteinExistence type="predicted"/>
<evidence type="ECO:0000256" key="1">
    <source>
        <dbReference type="ARBA" id="ARBA00003818"/>
    </source>
</evidence>
<evidence type="ECO:0000313" key="6">
    <source>
        <dbReference type="EMBL" id="NEC47373.1"/>
    </source>
</evidence>
<dbReference type="Gene3D" id="3.40.630.30">
    <property type="match status" value="1"/>
</dbReference>
<dbReference type="InterPro" id="IPR019432">
    <property type="entry name" value="Acyltransferase_MbtK/IucB-like"/>
</dbReference>
<dbReference type="AlphaFoldDB" id="A0A9X5HA45"/>
<dbReference type="PANTHER" id="PTHR31438:SF1">
    <property type="entry name" value="LYSINE N-ACYLTRANSFERASE C17G9.06C-RELATED"/>
    <property type="match status" value="1"/>
</dbReference>
<dbReference type="Proteomes" id="UP000471745">
    <property type="component" value="Unassembled WGS sequence"/>
</dbReference>
<comment type="caution">
    <text evidence="6">The sequence shown here is derived from an EMBL/GenBank/DDBJ whole genome shotgun (WGS) entry which is preliminary data.</text>
</comment>